<dbReference type="InterPro" id="IPR011257">
    <property type="entry name" value="DNA_glycosylase"/>
</dbReference>
<evidence type="ECO:0000256" key="1">
    <source>
        <dbReference type="ARBA" id="ARBA00004123"/>
    </source>
</evidence>
<organism evidence="3 4">
    <name type="scientific">Trifolium subterraneum</name>
    <name type="common">Subterranean clover</name>
    <dbReference type="NCBI Taxonomy" id="3900"/>
    <lineage>
        <taxon>Eukaryota</taxon>
        <taxon>Viridiplantae</taxon>
        <taxon>Streptophyta</taxon>
        <taxon>Embryophyta</taxon>
        <taxon>Tracheophyta</taxon>
        <taxon>Spermatophyta</taxon>
        <taxon>Magnoliopsida</taxon>
        <taxon>eudicotyledons</taxon>
        <taxon>Gunneridae</taxon>
        <taxon>Pentapetalae</taxon>
        <taxon>rosids</taxon>
        <taxon>fabids</taxon>
        <taxon>Fabales</taxon>
        <taxon>Fabaceae</taxon>
        <taxon>Papilionoideae</taxon>
        <taxon>50 kb inversion clade</taxon>
        <taxon>NPAAA clade</taxon>
        <taxon>Hologalegina</taxon>
        <taxon>IRL clade</taxon>
        <taxon>Trifolieae</taxon>
        <taxon>Trifolium</taxon>
    </lineage>
</organism>
<dbReference type="SUPFAM" id="SSF48150">
    <property type="entry name" value="DNA-glycosylase"/>
    <property type="match status" value="1"/>
</dbReference>
<dbReference type="GO" id="GO:0003677">
    <property type="term" value="F:DNA binding"/>
    <property type="evidence" value="ECO:0007669"/>
    <property type="project" value="InterPro"/>
</dbReference>
<dbReference type="GO" id="GO:0005634">
    <property type="term" value="C:nucleus"/>
    <property type="evidence" value="ECO:0007669"/>
    <property type="project" value="UniProtKB-SubCell"/>
</dbReference>
<reference evidence="4" key="1">
    <citation type="journal article" date="2017" name="Front. Plant Sci.">
        <title>Climate Clever Clovers: New Paradigm to Reduce the Environmental Footprint of Ruminants by Breeding Low Methanogenic Forages Utilizing Haplotype Variation.</title>
        <authorList>
            <person name="Kaur P."/>
            <person name="Appels R."/>
            <person name="Bayer P.E."/>
            <person name="Keeble-Gagnere G."/>
            <person name="Wang J."/>
            <person name="Hirakawa H."/>
            <person name="Shirasawa K."/>
            <person name="Vercoe P."/>
            <person name="Stefanova K."/>
            <person name="Durmic Z."/>
            <person name="Nichols P."/>
            <person name="Revell C."/>
            <person name="Isobe S.N."/>
            <person name="Edwards D."/>
            <person name="Erskine W."/>
        </authorList>
    </citation>
    <scope>NUCLEOTIDE SEQUENCE [LARGE SCALE GENOMIC DNA]</scope>
    <source>
        <strain evidence="4">cv. Daliak</strain>
    </source>
</reference>
<evidence type="ECO:0000313" key="4">
    <source>
        <dbReference type="Proteomes" id="UP000242715"/>
    </source>
</evidence>
<accession>A0A2Z6P5J2</accession>
<keyword evidence="2" id="KW-0539">Nucleus</keyword>
<evidence type="ECO:0000256" key="2">
    <source>
        <dbReference type="ARBA" id="ARBA00023242"/>
    </source>
</evidence>
<dbReference type="AlphaFoldDB" id="A0A2Z6P5J2"/>
<dbReference type="PANTHER" id="PTHR15074:SF0">
    <property type="entry name" value="METHYL-CPG-BINDING DOMAIN PROTEIN 4-LIKE PROTEIN"/>
    <property type="match status" value="1"/>
</dbReference>
<dbReference type="GO" id="GO:0003824">
    <property type="term" value="F:catalytic activity"/>
    <property type="evidence" value="ECO:0007669"/>
    <property type="project" value="InterPro"/>
</dbReference>
<keyword evidence="4" id="KW-1185">Reference proteome</keyword>
<dbReference type="GO" id="GO:0006281">
    <property type="term" value="P:DNA repair"/>
    <property type="evidence" value="ECO:0007669"/>
    <property type="project" value="InterPro"/>
</dbReference>
<dbReference type="Proteomes" id="UP000242715">
    <property type="component" value="Unassembled WGS sequence"/>
</dbReference>
<comment type="subcellular location">
    <subcellularLocation>
        <location evidence="1">Nucleus</location>
    </subcellularLocation>
</comment>
<sequence>MLQRLSREYLADTWTYVTDLHGVGQYAADAYAIFCTGKWDEVEPDDHMLNKYWDFLRSIKHML</sequence>
<name>A0A2Z6P5J2_TRISU</name>
<proteinExistence type="predicted"/>
<evidence type="ECO:0000313" key="3">
    <source>
        <dbReference type="EMBL" id="GAU43405.1"/>
    </source>
</evidence>
<gene>
    <name evidence="3" type="ORF">TSUD_135190</name>
</gene>
<dbReference type="PANTHER" id="PTHR15074">
    <property type="entry name" value="METHYL-CPG-BINDING PROTEIN"/>
    <property type="match status" value="1"/>
</dbReference>
<evidence type="ECO:0008006" key="5">
    <source>
        <dbReference type="Google" id="ProtNLM"/>
    </source>
</evidence>
<protein>
    <recommendedName>
        <fullName evidence="5">HhH-GPD domain-containing protein</fullName>
    </recommendedName>
</protein>
<dbReference type="InterPro" id="IPR045138">
    <property type="entry name" value="MeCP2/MBD4"/>
</dbReference>
<dbReference type="OrthoDB" id="10265068at2759"/>
<dbReference type="Gene3D" id="1.10.340.30">
    <property type="entry name" value="Hypothetical protein, domain 2"/>
    <property type="match status" value="1"/>
</dbReference>
<dbReference type="EMBL" id="DF973970">
    <property type="protein sequence ID" value="GAU43405.1"/>
    <property type="molecule type" value="Genomic_DNA"/>
</dbReference>